<keyword evidence="1" id="KW-0472">Membrane</keyword>
<evidence type="ECO:0000256" key="1">
    <source>
        <dbReference type="SAM" id="Phobius"/>
    </source>
</evidence>
<dbReference type="OrthoDB" id="4376109at2"/>
<keyword evidence="1" id="KW-1133">Transmembrane helix</keyword>
<reference evidence="2 3" key="1">
    <citation type="submission" date="2019-07" db="EMBL/GenBank/DDBJ databases">
        <authorList>
            <person name="Kim J."/>
        </authorList>
    </citation>
    <scope>NUCLEOTIDE SEQUENCE [LARGE SCALE GENOMIC DNA]</scope>
    <source>
        <strain evidence="2 3">G13</strain>
    </source>
</reference>
<evidence type="ECO:0000313" key="3">
    <source>
        <dbReference type="Proteomes" id="UP000316330"/>
    </source>
</evidence>
<keyword evidence="3" id="KW-1185">Reference proteome</keyword>
<evidence type="ECO:0000313" key="2">
    <source>
        <dbReference type="EMBL" id="TVX98223.1"/>
    </source>
</evidence>
<dbReference type="AlphaFoldDB" id="A0A559JEC7"/>
<comment type="caution">
    <text evidence="2">The sequence shown here is derived from an EMBL/GenBank/DDBJ whole genome shotgun (WGS) entry which is preliminary data.</text>
</comment>
<keyword evidence="1" id="KW-0812">Transmembrane</keyword>
<dbReference type="EMBL" id="VNJJ01000009">
    <property type="protein sequence ID" value="TVX98223.1"/>
    <property type="molecule type" value="Genomic_DNA"/>
</dbReference>
<gene>
    <name evidence="2" type="ORF">FPZ45_16110</name>
</gene>
<dbReference type="Proteomes" id="UP000316330">
    <property type="component" value="Unassembled WGS sequence"/>
</dbReference>
<feature type="transmembrane region" description="Helical" evidence="1">
    <location>
        <begin position="21"/>
        <end position="48"/>
    </location>
</feature>
<name>A0A559JEC7_9BACL</name>
<protein>
    <submittedName>
        <fullName evidence="2">Pilus assembly protein</fullName>
    </submittedName>
</protein>
<proteinExistence type="predicted"/>
<organism evidence="2 3">
    <name type="scientific">Cohnella terricola</name>
    <dbReference type="NCBI Taxonomy" id="1289167"/>
    <lineage>
        <taxon>Bacteria</taxon>
        <taxon>Bacillati</taxon>
        <taxon>Bacillota</taxon>
        <taxon>Bacilli</taxon>
        <taxon>Bacillales</taxon>
        <taxon>Paenibacillaceae</taxon>
        <taxon>Cohnella</taxon>
    </lineage>
</organism>
<accession>A0A559JEC7</accession>
<sequence length="327" mass="36426">MRRHMLRIVPINKRRERPNTCEIGSVTLETALVMPIFLLLVIFLIFMVRTAVISMALHGALSQTVRQAASAWYPIALATDQARGSEINRKIEQWNGKWFNAADTIGKYGTWFPSPMSEWAGQASNMTFSLEQHAARLAFGQLVEQFLDERVLDKSRLTMTSVGLPDVDDRAKAYLTVEAEYALPMRVPFLGRRLVLKESARERVWIGGSPSASRQMKEEGEKQFLVSFVSLEPNPVKPGRKATLVIRTEPGTTVDLSILYKSGLSQAKHLGSAVADESGLISWTWHVSGRTTPGYWNWKVSNGEGGTWEQSFEVVGKNGTATEVGEP</sequence>